<gene>
    <name evidence="1" type="ORF">EZJ43_07975</name>
</gene>
<organism evidence="1 2">
    <name type="scientific">Pedobacter changchengzhani</name>
    <dbReference type="NCBI Taxonomy" id="2529274"/>
    <lineage>
        <taxon>Bacteria</taxon>
        <taxon>Pseudomonadati</taxon>
        <taxon>Bacteroidota</taxon>
        <taxon>Sphingobacteriia</taxon>
        <taxon>Sphingobacteriales</taxon>
        <taxon>Sphingobacteriaceae</taxon>
        <taxon>Pedobacter</taxon>
    </lineage>
</organism>
<dbReference type="RefSeq" id="WP_133262175.1">
    <property type="nucleotide sequence ID" value="NZ_SJCY01000004.1"/>
</dbReference>
<dbReference type="Proteomes" id="UP000295668">
    <property type="component" value="Unassembled WGS sequence"/>
</dbReference>
<dbReference type="AlphaFoldDB" id="A0A4R5MLS6"/>
<protein>
    <submittedName>
        <fullName evidence="1">Uncharacterized protein</fullName>
    </submittedName>
</protein>
<sequence>MKKIYLTILLLFTVVITYGQSFDVRKITLKSDVILFCNQKNVIDSSKIINDYSSNYFYKITAVDTIIKNKTGFVFQKAEIRVATQDEDYLVNVSNCAPAIGYPFEMNKSYYEILFLKKIGKQYQIIGLVKNNDSRAVWQKLIDDIKSVASLENLKVPTDRYSKTIDWFIGHGINPTADFLTYYKQQGILKTDIAVLTDKQLANALANFLAEKTELMPLITKKYPEVIRDHYLDKLKSIYGTADKYSYSDCSDFQEAVRILTNNFNDNYEDINYVATNLLTNELSYYEKGNIMSALIKVVEKGDYRMKL</sequence>
<keyword evidence="2" id="KW-1185">Reference proteome</keyword>
<dbReference type="EMBL" id="SJCY01000004">
    <property type="protein sequence ID" value="TDG36446.1"/>
    <property type="molecule type" value="Genomic_DNA"/>
</dbReference>
<name>A0A4R5MLS6_9SPHI</name>
<evidence type="ECO:0000313" key="2">
    <source>
        <dbReference type="Proteomes" id="UP000295668"/>
    </source>
</evidence>
<evidence type="ECO:0000313" key="1">
    <source>
        <dbReference type="EMBL" id="TDG36446.1"/>
    </source>
</evidence>
<proteinExistence type="predicted"/>
<reference evidence="1 2" key="1">
    <citation type="submission" date="2019-02" db="EMBL/GenBank/DDBJ databases">
        <title>Pedobacter sp. nov., a novel speices isolated from soil of pinguins habitat in Antarcitica.</title>
        <authorList>
            <person name="He R.-H."/>
        </authorList>
    </citation>
    <scope>NUCLEOTIDE SEQUENCE [LARGE SCALE GENOMIC DNA]</scope>
    <source>
        <strain evidence="1 2">E01020</strain>
    </source>
</reference>
<comment type="caution">
    <text evidence="1">The sequence shown here is derived from an EMBL/GenBank/DDBJ whole genome shotgun (WGS) entry which is preliminary data.</text>
</comment>
<dbReference type="OrthoDB" id="1375051at2"/>
<accession>A0A4R5MLS6</accession>